<feature type="region of interest" description="Disordered" evidence="1">
    <location>
        <begin position="94"/>
        <end position="120"/>
    </location>
</feature>
<dbReference type="eggNOG" id="ENOG5032SYQ">
    <property type="taxonomic scope" value="Bacteria"/>
</dbReference>
<sequence length="193" mass="19800">MRGLPAFFGKREAAAFRCVTYRGCFSMAFSHTLSRLSLAAILATGLAAVPAHAMTAKECHVAFQTAKKNGTLNGQAYKAFKAANCGDNSKAAAPATAADATPTATSKANPPDSEPTGTKATIPAKAPVAASGNVVFPSAVSSKYSSMSAGKARLETCVAQYNANKASGGNGSLKWIQKGGGYWSQCNARLKGE</sequence>
<evidence type="ECO:0000313" key="3">
    <source>
        <dbReference type="Proteomes" id="UP000004949"/>
    </source>
</evidence>
<proteinExistence type="predicted"/>
<organism evidence="2 3">
    <name type="scientific">Gluconobacter morbifer G707</name>
    <dbReference type="NCBI Taxonomy" id="1088869"/>
    <lineage>
        <taxon>Bacteria</taxon>
        <taxon>Pseudomonadati</taxon>
        <taxon>Pseudomonadota</taxon>
        <taxon>Alphaproteobacteria</taxon>
        <taxon>Acetobacterales</taxon>
        <taxon>Acetobacteraceae</taxon>
        <taxon>Gluconobacter</taxon>
    </lineage>
</organism>
<reference evidence="2 3" key="1">
    <citation type="submission" date="2011-10" db="EMBL/GenBank/DDBJ databases">
        <title>Genome sequence of Gluconobacter morbifer G707, isolated from Drosophila gut.</title>
        <authorList>
            <person name="Lee W.-J."/>
            <person name="Kim E.-K."/>
        </authorList>
    </citation>
    <scope>NUCLEOTIDE SEQUENCE [LARGE SCALE GENOMIC DNA]</scope>
    <source>
        <strain evidence="2 3">G707</strain>
    </source>
</reference>
<name>G6XJN5_9PROT</name>
<evidence type="ECO:0000256" key="1">
    <source>
        <dbReference type="SAM" id="MobiDB-lite"/>
    </source>
</evidence>
<evidence type="ECO:0000313" key="2">
    <source>
        <dbReference type="EMBL" id="EHH67847.1"/>
    </source>
</evidence>
<gene>
    <name evidence="2" type="ORF">GMO_16140</name>
</gene>
<dbReference type="Proteomes" id="UP000004949">
    <property type="component" value="Unassembled WGS sequence"/>
</dbReference>
<accession>G6XJN5</accession>
<dbReference type="EMBL" id="AGQV01000005">
    <property type="protein sequence ID" value="EHH67847.1"/>
    <property type="molecule type" value="Genomic_DNA"/>
</dbReference>
<dbReference type="AlphaFoldDB" id="G6XJN5"/>
<dbReference type="STRING" id="1088869.GMO_16140"/>
<protein>
    <submittedName>
        <fullName evidence="2">Uncharacterized protein</fullName>
    </submittedName>
</protein>
<feature type="compositionally biased region" description="Low complexity" evidence="1">
    <location>
        <begin position="94"/>
        <end position="108"/>
    </location>
</feature>
<keyword evidence="3" id="KW-1185">Reference proteome</keyword>
<dbReference type="PATRIC" id="fig|1088869.3.peg.1611"/>
<comment type="caution">
    <text evidence="2">The sequence shown here is derived from an EMBL/GenBank/DDBJ whole genome shotgun (WGS) entry which is preliminary data.</text>
</comment>